<protein>
    <submittedName>
        <fullName evidence="2">Retinaldehyde-binding protein 1</fullName>
    </submittedName>
</protein>
<comment type="caution">
    <text evidence="2">The sequence shown here is derived from an EMBL/GenBank/DDBJ whole genome shotgun (WGS) entry which is preliminary data.</text>
</comment>
<sequence>MEAAPREERDGLKELKSSITEFLRSGESSLAVREFISSVSENDLKLVTYLKGRKYSPNHAWETLLRYAEVRFNEYPEVFSEALPDGFLPLFKTGVMGFLKTRDDLGRRIVYFNGGKWEPSEISLEQMTSAATHFIDRLMLDEDVINNGVIIVQNCTGMGMKHFKAYSLRGMLQQINIFCYAYPVKVKACYYLNVPFYALYLHKLVKPFLSKKLKERFIVSTTDRQFEVLHENISPKLLPKLLGGVCDNDEVTDWDLLYNL</sequence>
<dbReference type="AlphaFoldDB" id="A0A1D2M1Q7"/>
<gene>
    <name evidence="2" type="ORF">Ocin01_19784</name>
</gene>
<dbReference type="OrthoDB" id="75724at2759"/>
<dbReference type="PANTHER" id="PTHR10174:SF208">
    <property type="entry name" value="CRAL-TRIO DOMAIN-CONTAINING PROTEIN DDB_G0278031"/>
    <property type="match status" value="1"/>
</dbReference>
<organism evidence="2 3">
    <name type="scientific">Orchesella cincta</name>
    <name type="common">Springtail</name>
    <name type="synonym">Podura cincta</name>
    <dbReference type="NCBI Taxonomy" id="48709"/>
    <lineage>
        <taxon>Eukaryota</taxon>
        <taxon>Metazoa</taxon>
        <taxon>Ecdysozoa</taxon>
        <taxon>Arthropoda</taxon>
        <taxon>Hexapoda</taxon>
        <taxon>Collembola</taxon>
        <taxon>Entomobryomorpha</taxon>
        <taxon>Entomobryoidea</taxon>
        <taxon>Orchesellidae</taxon>
        <taxon>Orchesellinae</taxon>
        <taxon>Orchesella</taxon>
    </lineage>
</organism>
<dbReference type="CDD" id="cd00170">
    <property type="entry name" value="SEC14"/>
    <property type="match status" value="1"/>
</dbReference>
<evidence type="ECO:0000259" key="1">
    <source>
        <dbReference type="PROSITE" id="PS50191"/>
    </source>
</evidence>
<dbReference type="PRINTS" id="PR00180">
    <property type="entry name" value="CRETINALDHBP"/>
</dbReference>
<feature type="domain" description="CRAL-TRIO" evidence="1">
    <location>
        <begin position="83"/>
        <end position="250"/>
    </location>
</feature>
<dbReference type="SMART" id="SM00516">
    <property type="entry name" value="SEC14"/>
    <property type="match status" value="1"/>
</dbReference>
<dbReference type="SUPFAM" id="SSF46938">
    <property type="entry name" value="CRAL/TRIO N-terminal domain"/>
    <property type="match status" value="1"/>
</dbReference>
<dbReference type="OMA" id="VPINDEW"/>
<accession>A0A1D2M1Q7</accession>
<dbReference type="EMBL" id="LJIJ01006838">
    <property type="protein sequence ID" value="ODM86898.1"/>
    <property type="molecule type" value="Genomic_DNA"/>
</dbReference>
<dbReference type="Pfam" id="PF00650">
    <property type="entry name" value="CRAL_TRIO"/>
    <property type="match status" value="1"/>
</dbReference>
<dbReference type="GO" id="GO:1902936">
    <property type="term" value="F:phosphatidylinositol bisphosphate binding"/>
    <property type="evidence" value="ECO:0007669"/>
    <property type="project" value="TreeGrafter"/>
</dbReference>
<dbReference type="InterPro" id="IPR036865">
    <property type="entry name" value="CRAL-TRIO_dom_sf"/>
</dbReference>
<dbReference type="InterPro" id="IPR001251">
    <property type="entry name" value="CRAL-TRIO_dom"/>
</dbReference>
<name>A0A1D2M1Q7_ORCCI</name>
<proteinExistence type="predicted"/>
<dbReference type="GO" id="GO:0016020">
    <property type="term" value="C:membrane"/>
    <property type="evidence" value="ECO:0007669"/>
    <property type="project" value="TreeGrafter"/>
</dbReference>
<dbReference type="SUPFAM" id="SSF52087">
    <property type="entry name" value="CRAL/TRIO domain"/>
    <property type="match status" value="1"/>
</dbReference>
<dbReference type="Proteomes" id="UP000094527">
    <property type="component" value="Unassembled WGS sequence"/>
</dbReference>
<evidence type="ECO:0000313" key="2">
    <source>
        <dbReference type="EMBL" id="ODM86898.1"/>
    </source>
</evidence>
<dbReference type="InterPro" id="IPR036273">
    <property type="entry name" value="CRAL/TRIO_N_dom_sf"/>
</dbReference>
<evidence type="ECO:0000313" key="3">
    <source>
        <dbReference type="Proteomes" id="UP000094527"/>
    </source>
</evidence>
<reference evidence="2 3" key="1">
    <citation type="journal article" date="2016" name="Genome Biol. Evol.">
        <title>Gene Family Evolution Reflects Adaptation to Soil Environmental Stressors in the Genome of the Collembolan Orchesella cincta.</title>
        <authorList>
            <person name="Faddeeva-Vakhrusheva A."/>
            <person name="Derks M.F."/>
            <person name="Anvar S.Y."/>
            <person name="Agamennone V."/>
            <person name="Suring W."/>
            <person name="Smit S."/>
            <person name="van Straalen N.M."/>
            <person name="Roelofs D."/>
        </authorList>
    </citation>
    <scope>NUCLEOTIDE SEQUENCE [LARGE SCALE GENOMIC DNA]</scope>
    <source>
        <tissue evidence="2">Mixed pool</tissue>
    </source>
</reference>
<keyword evidence="3" id="KW-1185">Reference proteome</keyword>
<dbReference type="Gene3D" id="3.40.525.10">
    <property type="entry name" value="CRAL-TRIO lipid binding domain"/>
    <property type="match status" value="1"/>
</dbReference>
<dbReference type="PROSITE" id="PS50191">
    <property type="entry name" value="CRAL_TRIO"/>
    <property type="match status" value="1"/>
</dbReference>
<dbReference type="STRING" id="48709.A0A1D2M1Q7"/>
<dbReference type="PANTHER" id="PTHR10174">
    <property type="entry name" value="ALPHA-TOCOPHEROL TRANSFER PROTEIN-RELATED"/>
    <property type="match status" value="1"/>
</dbReference>